<organism evidence="2 3">
    <name type="scientific">Hymenobacter aranciens</name>
    <dbReference type="NCBI Taxonomy" id="3063996"/>
    <lineage>
        <taxon>Bacteria</taxon>
        <taxon>Pseudomonadati</taxon>
        <taxon>Bacteroidota</taxon>
        <taxon>Cytophagia</taxon>
        <taxon>Cytophagales</taxon>
        <taxon>Hymenobacteraceae</taxon>
        <taxon>Hymenobacter</taxon>
    </lineage>
</organism>
<reference evidence="2" key="1">
    <citation type="submission" date="2023-07" db="EMBL/GenBank/DDBJ databases">
        <authorList>
            <person name="Kim M.K."/>
        </authorList>
    </citation>
    <scope>NUCLEOTIDE SEQUENCE</scope>
    <source>
        <strain evidence="2">ASUV-10-1</strain>
    </source>
</reference>
<accession>A0ABT9B4P2</accession>
<sequence length="393" mass="45057">MGTHSANEHEQRAAEELRKAQFVEETETWLRTDPAIKEWLQPFYGDGSLFHSNYVRERSQWADLGTFWLGVERAEQLNLLDEAYARLWQIQQKKLFNLHCEWRAGRVELPGIAVEADLDDWGDDIQQCRLVPPVEADELDLYLAYLTSDDCTDSGIFRGDFSGHNWQKYDGFRRWLRAEETGEEDEMGGFFGIMSGLVCPYPAWYAYYDQHRGTNFYVSLPDVRGPGPRRAPKYLRDKYPEMAAAQAAAEAGDAAAQQDPAPAALSVPAPPPATPPLPRLDARDLALTETLFKRFESQELLHFMRACEYRAPETDRLTELASEAYEELKHLRHPTPIRASHDWREALCRAYMDQRKQQVAALLPQVFADYCAREAAGQPHPRRLPHPHRPVAD</sequence>
<keyword evidence="3" id="KW-1185">Reference proteome</keyword>
<evidence type="ECO:0000313" key="3">
    <source>
        <dbReference type="Proteomes" id="UP001176429"/>
    </source>
</evidence>
<evidence type="ECO:0000256" key="1">
    <source>
        <dbReference type="SAM" id="MobiDB-lite"/>
    </source>
</evidence>
<comment type="caution">
    <text evidence="2">The sequence shown here is derived from an EMBL/GenBank/DDBJ whole genome shotgun (WGS) entry which is preliminary data.</text>
</comment>
<feature type="region of interest" description="Disordered" evidence="1">
    <location>
        <begin position="246"/>
        <end position="277"/>
    </location>
</feature>
<evidence type="ECO:0000313" key="2">
    <source>
        <dbReference type="EMBL" id="MDO7873226.1"/>
    </source>
</evidence>
<dbReference type="EMBL" id="JAUQSY010000001">
    <property type="protein sequence ID" value="MDO7873226.1"/>
    <property type="molecule type" value="Genomic_DNA"/>
</dbReference>
<dbReference type="Proteomes" id="UP001176429">
    <property type="component" value="Unassembled WGS sequence"/>
</dbReference>
<protein>
    <submittedName>
        <fullName evidence="2">Uncharacterized protein</fullName>
    </submittedName>
</protein>
<proteinExistence type="predicted"/>
<feature type="compositionally biased region" description="Pro residues" evidence="1">
    <location>
        <begin position="268"/>
        <end position="277"/>
    </location>
</feature>
<feature type="compositionally biased region" description="Low complexity" evidence="1">
    <location>
        <begin position="246"/>
        <end position="267"/>
    </location>
</feature>
<dbReference type="RefSeq" id="WP_305004539.1">
    <property type="nucleotide sequence ID" value="NZ_JAUQSY010000001.1"/>
</dbReference>
<name>A0ABT9B4P2_9BACT</name>
<gene>
    <name evidence="2" type="ORF">Q5H93_00670</name>
</gene>